<dbReference type="GeneID" id="33939127"/>
<dbReference type="PROSITE" id="PS51379">
    <property type="entry name" value="4FE4S_FER_2"/>
    <property type="match status" value="2"/>
</dbReference>
<dbReference type="PANTHER" id="PTHR43177">
    <property type="entry name" value="PROTEIN NRFC"/>
    <property type="match status" value="1"/>
</dbReference>
<evidence type="ECO:0000256" key="1">
    <source>
        <dbReference type="ARBA" id="ARBA00022485"/>
    </source>
</evidence>
<reference evidence="6 7" key="1">
    <citation type="journal article" date="2012" name="PLoS ONE">
        <title>Edwardsiella comparative phylogenomics reveal the new intra/inter-species taxonomic relationships, virulence evolution and niche adaptation mechanisms.</title>
        <authorList>
            <person name="Yang M."/>
            <person name="Lv Y."/>
            <person name="Xiao J."/>
            <person name="Wu H."/>
            <person name="Zheng H."/>
            <person name="Liu Q."/>
            <person name="Zhang Y."/>
            <person name="Wang Q."/>
        </authorList>
    </citation>
    <scope>NUCLEOTIDE SEQUENCE [LARGE SCALE GENOMIC DNA]</scope>
    <source>
        <strain evidence="7">080813</strain>
    </source>
</reference>
<keyword evidence="2" id="KW-0479">Metal-binding</keyword>
<dbReference type="RefSeq" id="WP_034163876.1">
    <property type="nucleotide sequence ID" value="NZ_CP006664.1"/>
</dbReference>
<dbReference type="GO" id="GO:0046872">
    <property type="term" value="F:metal ion binding"/>
    <property type="evidence" value="ECO:0007669"/>
    <property type="project" value="UniProtKB-KW"/>
</dbReference>
<dbReference type="HOGENOM" id="CLU_043374_1_3_6"/>
<dbReference type="PROSITE" id="PS00198">
    <property type="entry name" value="4FE4S_FER_1"/>
    <property type="match status" value="1"/>
</dbReference>
<evidence type="ECO:0000313" key="7">
    <source>
        <dbReference type="Proteomes" id="UP000028681"/>
    </source>
</evidence>
<dbReference type="Pfam" id="PF13247">
    <property type="entry name" value="Fer4_11"/>
    <property type="match status" value="1"/>
</dbReference>
<dbReference type="InterPro" id="IPR050954">
    <property type="entry name" value="ET_IronSulfur_Cluster-Binding"/>
</dbReference>
<dbReference type="KEGG" id="ete:ETEE_1501"/>
<feature type="domain" description="4Fe-4S ferredoxin-type" evidence="5">
    <location>
        <begin position="34"/>
        <end position="64"/>
    </location>
</feature>
<evidence type="ECO:0000259" key="5">
    <source>
        <dbReference type="PROSITE" id="PS51379"/>
    </source>
</evidence>
<evidence type="ECO:0000256" key="4">
    <source>
        <dbReference type="ARBA" id="ARBA00023014"/>
    </source>
</evidence>
<organism evidence="6 7">
    <name type="scientific">Edwardsiella anguillarum ET080813</name>
    <dbReference type="NCBI Taxonomy" id="667120"/>
    <lineage>
        <taxon>Bacteria</taxon>
        <taxon>Pseudomonadati</taxon>
        <taxon>Pseudomonadota</taxon>
        <taxon>Gammaproteobacteria</taxon>
        <taxon>Enterobacterales</taxon>
        <taxon>Hafniaceae</taxon>
        <taxon>Edwardsiella</taxon>
    </lineage>
</organism>
<dbReference type="GO" id="GO:0051539">
    <property type="term" value="F:4 iron, 4 sulfur cluster binding"/>
    <property type="evidence" value="ECO:0007669"/>
    <property type="project" value="UniProtKB-KW"/>
</dbReference>
<evidence type="ECO:0000256" key="3">
    <source>
        <dbReference type="ARBA" id="ARBA00023004"/>
    </source>
</evidence>
<dbReference type="EMBL" id="CP006664">
    <property type="protein sequence ID" value="AIJ07952.1"/>
    <property type="molecule type" value="Genomic_DNA"/>
</dbReference>
<proteinExistence type="predicted"/>
<protein>
    <submittedName>
        <fullName evidence="6">4Fe-4S binding domain protein</fullName>
    </submittedName>
</protein>
<dbReference type="PANTHER" id="PTHR43177:SF3">
    <property type="entry name" value="PROTEIN NRFC HOMOLOG"/>
    <property type="match status" value="1"/>
</dbReference>
<evidence type="ECO:0000313" key="6">
    <source>
        <dbReference type="EMBL" id="AIJ07952.1"/>
    </source>
</evidence>
<keyword evidence="1" id="KW-0004">4Fe-4S</keyword>
<keyword evidence="3" id="KW-0408">Iron</keyword>
<dbReference type="InterPro" id="IPR017900">
    <property type="entry name" value="4Fe4S_Fe_S_CS"/>
</dbReference>
<dbReference type="Gene3D" id="3.30.70.20">
    <property type="match status" value="2"/>
</dbReference>
<dbReference type="SUPFAM" id="SSF54862">
    <property type="entry name" value="4Fe-4S ferredoxins"/>
    <property type="match status" value="1"/>
</dbReference>
<sequence length="211" mass="23593">MKYYSRRSIIAGAGFILLAPGILLSSPTRKRQQFALIHDQSKCVGCNECIHACNRLNRVAPGYARLAIIPLPADDPYATTPPHFRHGCQHCDPAPCQEVCPSQATYRDAHGLIQIDARRCSGCGYCIRACPYQARYLHPQRRVADKCDFCSATRLRHGYIPICVRICPYHALSFGEMGSAAFDLKLALAPHYQHHLAGTRHSRVYRLTADD</sequence>
<feature type="domain" description="4Fe-4S ferredoxin-type" evidence="5">
    <location>
        <begin position="111"/>
        <end position="140"/>
    </location>
</feature>
<dbReference type="Proteomes" id="UP000028681">
    <property type="component" value="Chromosome"/>
</dbReference>
<accession>A0A076LMJ1</accession>
<dbReference type="InterPro" id="IPR017896">
    <property type="entry name" value="4Fe4S_Fe-S-bd"/>
</dbReference>
<name>A0A076LMJ1_9GAMM</name>
<evidence type="ECO:0000256" key="2">
    <source>
        <dbReference type="ARBA" id="ARBA00022723"/>
    </source>
</evidence>
<gene>
    <name evidence="6" type="ORF">ETEE_1501</name>
</gene>
<dbReference type="AlphaFoldDB" id="A0A076LMJ1"/>
<keyword evidence="4" id="KW-0411">Iron-sulfur</keyword>